<dbReference type="EMBL" id="CAFBPB010000120">
    <property type="protein sequence ID" value="CAB5008856.1"/>
    <property type="molecule type" value="Genomic_DNA"/>
</dbReference>
<dbReference type="InterPro" id="IPR043758">
    <property type="entry name" value="DUF5703"/>
</dbReference>
<organism evidence="1">
    <name type="scientific">freshwater metagenome</name>
    <dbReference type="NCBI Taxonomy" id="449393"/>
    <lineage>
        <taxon>unclassified sequences</taxon>
        <taxon>metagenomes</taxon>
        <taxon>ecological metagenomes</taxon>
    </lineage>
</organism>
<name>A0A6J7PUA4_9ZZZZ</name>
<sequence length="63" mass="7670">MFQNGNYEFQTLNFSRQLNRSAVTQLLTEMAEQGHWVLDRTRIFPDGRRAIRVKRRIIYQRQN</sequence>
<accession>A0A6J7PUA4</accession>
<protein>
    <submittedName>
        <fullName evidence="1">Unannotated protein</fullName>
    </submittedName>
</protein>
<gene>
    <name evidence="1" type="ORF">UFOPK4049_00915</name>
</gene>
<dbReference type="Pfam" id="PF18963">
    <property type="entry name" value="DUF5703"/>
    <property type="match status" value="1"/>
</dbReference>
<dbReference type="AlphaFoldDB" id="A0A6J7PUA4"/>
<evidence type="ECO:0000313" key="1">
    <source>
        <dbReference type="EMBL" id="CAB5008856.1"/>
    </source>
</evidence>
<proteinExistence type="predicted"/>
<reference evidence="1" key="1">
    <citation type="submission" date="2020-05" db="EMBL/GenBank/DDBJ databases">
        <authorList>
            <person name="Chiriac C."/>
            <person name="Salcher M."/>
            <person name="Ghai R."/>
            <person name="Kavagutti S V."/>
        </authorList>
    </citation>
    <scope>NUCLEOTIDE SEQUENCE</scope>
</reference>